<comment type="caution">
    <text evidence="1">The sequence shown here is derived from an EMBL/GenBank/DDBJ whole genome shotgun (WGS) entry which is preliminary data.</text>
</comment>
<reference evidence="1" key="1">
    <citation type="submission" date="2023-01" db="EMBL/GenBank/DDBJ databases">
        <authorList>
            <person name="Piombo E."/>
        </authorList>
    </citation>
    <scope>NUCLEOTIDE SEQUENCE</scope>
</reference>
<sequence length="270" mass="31305">MDSRIARDRPRTARIGMQIGSLAQKHLTAADEAYNPDGPHECVMFDYQMIKRRSVEVEIADVNREARQVTLHWTKGFLKSFDPETDVLFVDTSLWGGFFKESELLHGGPDIREPRILLLPYITRLFVTDELFEQAIDEFITVLTYFHTLTAFQILLTRSRYIPKGMYRVLPLPDLIPIEGRRLTWHLEHKEFRLHGSEEPGSEEDMFAILSSVADKLTAKFIEGRKQKFEMATALFYRHVPGPLVAGSQRPSWWKPGMRLTIYDMVMNNC</sequence>
<protein>
    <submittedName>
        <fullName evidence="1">Uncharacterized protein</fullName>
    </submittedName>
</protein>
<evidence type="ECO:0000313" key="1">
    <source>
        <dbReference type="EMBL" id="CAI6085333.1"/>
    </source>
</evidence>
<keyword evidence="2" id="KW-1185">Reference proteome</keyword>
<name>A0AA35LXY1_9HYPO</name>
<evidence type="ECO:0000313" key="2">
    <source>
        <dbReference type="Proteomes" id="UP001160390"/>
    </source>
</evidence>
<gene>
    <name evidence="1" type="ORF">CCHLO57077_00014222</name>
</gene>
<proteinExistence type="predicted"/>
<dbReference type="AlphaFoldDB" id="A0AA35LXY1"/>
<dbReference type="EMBL" id="CABFNP030000761">
    <property type="protein sequence ID" value="CAI6085333.1"/>
    <property type="molecule type" value="Genomic_DNA"/>
</dbReference>
<accession>A0AA35LXY1</accession>
<dbReference type="Proteomes" id="UP001160390">
    <property type="component" value="Unassembled WGS sequence"/>
</dbReference>
<organism evidence="1 2">
    <name type="scientific">Clonostachys chloroleuca</name>
    <dbReference type="NCBI Taxonomy" id="1926264"/>
    <lineage>
        <taxon>Eukaryota</taxon>
        <taxon>Fungi</taxon>
        <taxon>Dikarya</taxon>
        <taxon>Ascomycota</taxon>
        <taxon>Pezizomycotina</taxon>
        <taxon>Sordariomycetes</taxon>
        <taxon>Hypocreomycetidae</taxon>
        <taxon>Hypocreales</taxon>
        <taxon>Bionectriaceae</taxon>
        <taxon>Clonostachys</taxon>
    </lineage>
</organism>